<dbReference type="Pfam" id="PF00072">
    <property type="entry name" value="Response_reg"/>
    <property type="match status" value="1"/>
</dbReference>
<protein>
    <recommendedName>
        <fullName evidence="1">Stage 0 sporulation protein A homolog</fullName>
    </recommendedName>
</protein>
<comment type="function">
    <text evidence="6">May play the central regulatory role in sporulation. It may be an element of the effector pathway responsible for the activation of sporulation genes in response to nutritional stress. Spo0A may act in concert with spo0H (a sigma factor) to control the expression of some genes that are critical to the sporulation process.</text>
</comment>
<dbReference type="SMART" id="SM00382">
    <property type="entry name" value="AAA"/>
    <property type="match status" value="1"/>
</dbReference>
<dbReference type="InterPro" id="IPR002078">
    <property type="entry name" value="Sigma_54_int"/>
</dbReference>
<dbReference type="FunFam" id="3.40.50.300:FF:000006">
    <property type="entry name" value="DNA-binding transcriptional regulator NtrC"/>
    <property type="match status" value="1"/>
</dbReference>
<dbReference type="Proteomes" id="UP000184526">
    <property type="component" value="Unassembled WGS sequence"/>
</dbReference>
<keyword evidence="11" id="KW-1185">Reference proteome</keyword>
<dbReference type="Gene3D" id="1.10.10.60">
    <property type="entry name" value="Homeodomain-like"/>
    <property type="match status" value="1"/>
</dbReference>
<dbReference type="AlphaFoldDB" id="A0A1M5YHV5"/>
<dbReference type="CDD" id="cd00009">
    <property type="entry name" value="AAA"/>
    <property type="match status" value="1"/>
</dbReference>
<dbReference type="GO" id="GO:0006355">
    <property type="term" value="P:regulation of DNA-templated transcription"/>
    <property type="evidence" value="ECO:0007669"/>
    <property type="project" value="InterPro"/>
</dbReference>
<dbReference type="Gene3D" id="3.40.50.300">
    <property type="entry name" value="P-loop containing nucleotide triphosphate hydrolases"/>
    <property type="match status" value="1"/>
</dbReference>
<dbReference type="SUPFAM" id="SSF46689">
    <property type="entry name" value="Homeodomain-like"/>
    <property type="match status" value="1"/>
</dbReference>
<dbReference type="InterPro" id="IPR001789">
    <property type="entry name" value="Sig_transdc_resp-reg_receiver"/>
</dbReference>
<dbReference type="Gene3D" id="3.40.50.2300">
    <property type="match status" value="1"/>
</dbReference>
<evidence type="ECO:0000256" key="5">
    <source>
        <dbReference type="ARBA" id="ARBA00023163"/>
    </source>
</evidence>
<dbReference type="InterPro" id="IPR058031">
    <property type="entry name" value="AAA_lid_NorR"/>
</dbReference>
<keyword evidence="7" id="KW-0597">Phosphoprotein</keyword>
<dbReference type="EMBL" id="FQXP01000015">
    <property type="protein sequence ID" value="SHI11514.1"/>
    <property type="molecule type" value="Genomic_DNA"/>
</dbReference>
<keyword evidence="3" id="KW-0067">ATP-binding</keyword>
<gene>
    <name evidence="10" type="ORF">SAMN02745196_02947</name>
</gene>
<dbReference type="RefSeq" id="WP_072832756.1">
    <property type="nucleotide sequence ID" value="NZ_FQXP01000015.1"/>
</dbReference>
<dbReference type="InterPro" id="IPR027417">
    <property type="entry name" value="P-loop_NTPase"/>
</dbReference>
<evidence type="ECO:0000256" key="6">
    <source>
        <dbReference type="ARBA" id="ARBA00024867"/>
    </source>
</evidence>
<evidence type="ECO:0000256" key="3">
    <source>
        <dbReference type="ARBA" id="ARBA00022840"/>
    </source>
</evidence>
<keyword evidence="10" id="KW-0238">DNA-binding</keyword>
<dbReference type="GO" id="GO:0000160">
    <property type="term" value="P:phosphorelay signal transduction system"/>
    <property type="evidence" value="ECO:0007669"/>
    <property type="project" value="InterPro"/>
</dbReference>
<dbReference type="PROSITE" id="PS50045">
    <property type="entry name" value="SIGMA54_INTERACT_4"/>
    <property type="match status" value="1"/>
</dbReference>
<keyword evidence="4" id="KW-0805">Transcription regulation</keyword>
<dbReference type="InterPro" id="IPR025943">
    <property type="entry name" value="Sigma_54_int_dom_ATP-bd_2"/>
</dbReference>
<proteinExistence type="predicted"/>
<reference evidence="10 11" key="1">
    <citation type="submission" date="2016-11" db="EMBL/GenBank/DDBJ databases">
        <authorList>
            <person name="Jaros S."/>
            <person name="Januszkiewicz K."/>
            <person name="Wedrychowicz H."/>
        </authorList>
    </citation>
    <scope>NUCLEOTIDE SEQUENCE [LARGE SCALE GENOMIC DNA]</scope>
    <source>
        <strain evidence="10 11">DSM 3089</strain>
    </source>
</reference>
<name>A0A1M5YHV5_9CLOT</name>
<evidence type="ECO:0000313" key="11">
    <source>
        <dbReference type="Proteomes" id="UP000184526"/>
    </source>
</evidence>
<evidence type="ECO:0000313" key="10">
    <source>
        <dbReference type="EMBL" id="SHI11514.1"/>
    </source>
</evidence>
<organism evidence="10 11">
    <name type="scientific">Clostridium collagenovorans DSM 3089</name>
    <dbReference type="NCBI Taxonomy" id="1121306"/>
    <lineage>
        <taxon>Bacteria</taxon>
        <taxon>Bacillati</taxon>
        <taxon>Bacillota</taxon>
        <taxon>Clostridia</taxon>
        <taxon>Eubacteriales</taxon>
        <taxon>Clostridiaceae</taxon>
        <taxon>Clostridium</taxon>
    </lineage>
</organism>
<dbReference type="SUPFAM" id="SSF52540">
    <property type="entry name" value="P-loop containing nucleoside triphosphate hydrolases"/>
    <property type="match status" value="1"/>
</dbReference>
<dbReference type="PANTHER" id="PTHR32071:SF119">
    <property type="entry name" value="SIGMA L-DEPENDENT TRANSCRIPTIONAL REGULATOR YPLP-RELATED"/>
    <property type="match status" value="1"/>
</dbReference>
<dbReference type="InterPro" id="IPR025662">
    <property type="entry name" value="Sigma_54_int_dom_ATP-bd_1"/>
</dbReference>
<feature type="modified residue" description="4-aspartylphosphate" evidence="7">
    <location>
        <position position="58"/>
    </location>
</feature>
<dbReference type="Pfam" id="PF25601">
    <property type="entry name" value="AAA_lid_14"/>
    <property type="match status" value="1"/>
</dbReference>
<evidence type="ECO:0000256" key="1">
    <source>
        <dbReference type="ARBA" id="ARBA00018672"/>
    </source>
</evidence>
<dbReference type="OrthoDB" id="9803970at2"/>
<dbReference type="SMART" id="SM00448">
    <property type="entry name" value="REC"/>
    <property type="match status" value="1"/>
</dbReference>
<feature type="domain" description="Response regulatory" evidence="9">
    <location>
        <begin position="9"/>
        <end position="123"/>
    </location>
</feature>
<dbReference type="PROSITE" id="PS50110">
    <property type="entry name" value="RESPONSE_REGULATORY"/>
    <property type="match status" value="1"/>
</dbReference>
<feature type="domain" description="Sigma-54 factor interaction" evidence="8">
    <location>
        <begin position="144"/>
        <end position="373"/>
    </location>
</feature>
<dbReference type="InterPro" id="IPR009057">
    <property type="entry name" value="Homeodomain-like_sf"/>
</dbReference>
<dbReference type="Gene3D" id="1.10.8.60">
    <property type="match status" value="1"/>
</dbReference>
<keyword evidence="5" id="KW-0804">Transcription</keyword>
<dbReference type="Pfam" id="PF02954">
    <property type="entry name" value="HTH_8"/>
    <property type="match status" value="1"/>
</dbReference>
<evidence type="ECO:0000256" key="4">
    <source>
        <dbReference type="ARBA" id="ARBA00023015"/>
    </source>
</evidence>
<sequence>MANSLSNLRIMVVDDEAHQRLVLKKILEKKGYFVEVASNGIEALQRIKSEAFDLVLTDLIMDNMNGVELLEKIKLFDKSIEVILVTGYGSIENAVDAMKKGAFSYFVKSHDPKELLDEIDKVEKKITSNNYYEDFGAISENFILTSKNKKFQEKLSMIKRAAQSNVNILLLGESGVGKEIIARYIHSCSEKKNENFVPVNCSAFYKGLLESELFGYEKGAFTGANENRKGRFEIANNGTLFLDEIGDISLETQVKLLRVIENRTIERIGSNKGVKVDFRLISATNKELSEEVLNGNFREDFFYRISTIIIKIPPLRERKEDLEDFIEYFFNKSQEKFKRSLKGISKEAMNFLLNYEYKGNIRELKNIMERIVVLCDSDYITLKELDIYSLKDSREESCNEEQISIGDIKFLKDMRREVESKYIRRVIEICDNNISEAARRLGISRRQLFNKVCEYEIK</sequence>
<dbReference type="PROSITE" id="PS00676">
    <property type="entry name" value="SIGMA54_INTERACT_2"/>
    <property type="match status" value="1"/>
</dbReference>
<dbReference type="InterPro" id="IPR003593">
    <property type="entry name" value="AAA+_ATPase"/>
</dbReference>
<dbReference type="GO" id="GO:0005524">
    <property type="term" value="F:ATP binding"/>
    <property type="evidence" value="ECO:0007669"/>
    <property type="project" value="UniProtKB-KW"/>
</dbReference>
<keyword evidence="2" id="KW-0547">Nucleotide-binding</keyword>
<dbReference type="PRINTS" id="PR01590">
    <property type="entry name" value="HTHFIS"/>
</dbReference>
<dbReference type="Pfam" id="PF00158">
    <property type="entry name" value="Sigma54_activat"/>
    <property type="match status" value="1"/>
</dbReference>
<dbReference type="CDD" id="cd00156">
    <property type="entry name" value="REC"/>
    <property type="match status" value="1"/>
</dbReference>
<evidence type="ECO:0000259" key="9">
    <source>
        <dbReference type="PROSITE" id="PS50110"/>
    </source>
</evidence>
<dbReference type="STRING" id="1121306.SAMN02745196_02947"/>
<accession>A0A1M5YHV5</accession>
<dbReference type="GO" id="GO:0043565">
    <property type="term" value="F:sequence-specific DNA binding"/>
    <property type="evidence" value="ECO:0007669"/>
    <property type="project" value="InterPro"/>
</dbReference>
<dbReference type="InterPro" id="IPR011006">
    <property type="entry name" value="CheY-like_superfamily"/>
</dbReference>
<dbReference type="PANTHER" id="PTHR32071">
    <property type="entry name" value="TRANSCRIPTIONAL REGULATORY PROTEIN"/>
    <property type="match status" value="1"/>
</dbReference>
<dbReference type="PROSITE" id="PS00675">
    <property type="entry name" value="SIGMA54_INTERACT_1"/>
    <property type="match status" value="1"/>
</dbReference>
<dbReference type="InterPro" id="IPR002197">
    <property type="entry name" value="HTH_Fis"/>
</dbReference>
<dbReference type="SUPFAM" id="SSF52172">
    <property type="entry name" value="CheY-like"/>
    <property type="match status" value="1"/>
</dbReference>
<evidence type="ECO:0000259" key="8">
    <source>
        <dbReference type="PROSITE" id="PS50045"/>
    </source>
</evidence>
<evidence type="ECO:0000256" key="2">
    <source>
        <dbReference type="ARBA" id="ARBA00022741"/>
    </source>
</evidence>
<evidence type="ECO:0000256" key="7">
    <source>
        <dbReference type="PROSITE-ProRule" id="PRU00169"/>
    </source>
</evidence>